<dbReference type="Gene3D" id="3.30.1330.40">
    <property type="entry name" value="RutC-like"/>
    <property type="match status" value="1"/>
</dbReference>
<dbReference type="GO" id="GO:0005829">
    <property type="term" value="C:cytosol"/>
    <property type="evidence" value="ECO:0007669"/>
    <property type="project" value="TreeGrafter"/>
</dbReference>
<name>A0A381PW60_9ZZZZ</name>
<dbReference type="EMBL" id="UINC01001116">
    <property type="protein sequence ID" value="SUZ71296.1"/>
    <property type="molecule type" value="Genomic_DNA"/>
</dbReference>
<dbReference type="CDD" id="cd00448">
    <property type="entry name" value="YjgF_YER057c_UK114_family"/>
    <property type="match status" value="1"/>
</dbReference>
<dbReference type="AlphaFoldDB" id="A0A381PW60"/>
<evidence type="ECO:0000313" key="2">
    <source>
        <dbReference type="EMBL" id="SUZ71296.1"/>
    </source>
</evidence>
<accession>A0A381PW60</accession>
<proteinExistence type="inferred from homology"/>
<dbReference type="SUPFAM" id="SSF55298">
    <property type="entry name" value="YjgF-like"/>
    <property type="match status" value="1"/>
</dbReference>
<protein>
    <submittedName>
        <fullName evidence="2">Uncharacterized protein</fullName>
    </submittedName>
</protein>
<gene>
    <name evidence="2" type="ORF">METZ01_LOCUS24150</name>
</gene>
<dbReference type="Pfam" id="PF01042">
    <property type="entry name" value="Ribonuc_L-PSP"/>
    <property type="match status" value="1"/>
</dbReference>
<reference evidence="2" key="1">
    <citation type="submission" date="2018-05" db="EMBL/GenBank/DDBJ databases">
        <authorList>
            <person name="Lanie J.A."/>
            <person name="Ng W.-L."/>
            <person name="Kazmierczak K.M."/>
            <person name="Andrzejewski T.M."/>
            <person name="Davidsen T.M."/>
            <person name="Wayne K.J."/>
            <person name="Tettelin H."/>
            <person name="Glass J.I."/>
            <person name="Rusch D."/>
            <person name="Podicherti R."/>
            <person name="Tsui H.-C.T."/>
            <person name="Winkler M.E."/>
        </authorList>
    </citation>
    <scope>NUCLEOTIDE SEQUENCE</scope>
</reference>
<dbReference type="InterPro" id="IPR035959">
    <property type="entry name" value="RutC-like_sf"/>
</dbReference>
<dbReference type="InterPro" id="IPR006175">
    <property type="entry name" value="YjgF/YER057c/UK114"/>
</dbReference>
<comment type="similarity">
    <text evidence="1">Belongs to the RutC family.</text>
</comment>
<dbReference type="PANTHER" id="PTHR11803">
    <property type="entry name" value="2-IMINOBUTANOATE/2-IMINOPROPANOATE DEAMINASE RIDA"/>
    <property type="match status" value="1"/>
</dbReference>
<organism evidence="2">
    <name type="scientific">marine metagenome</name>
    <dbReference type="NCBI Taxonomy" id="408172"/>
    <lineage>
        <taxon>unclassified sequences</taxon>
        <taxon>metagenomes</taxon>
        <taxon>ecological metagenomes</taxon>
    </lineage>
</organism>
<evidence type="ECO:0000256" key="1">
    <source>
        <dbReference type="ARBA" id="ARBA00010552"/>
    </source>
</evidence>
<dbReference type="GO" id="GO:0019239">
    <property type="term" value="F:deaminase activity"/>
    <property type="evidence" value="ECO:0007669"/>
    <property type="project" value="TreeGrafter"/>
</dbReference>
<sequence>MTAAIGLSVTAVKLAPPRVSLMTIVHSSTSASAALANFDIKNSTAIQVGDLYMFSGMTAINLDTFEVSDGDLATQARLTLENFGVILQDFGLSLDHVVKVNAQLTNISDFPVWNEVFLDIFEAPYPCRTTVGAPLVVGEIEVEITAASTPRR</sequence>
<dbReference type="PANTHER" id="PTHR11803:SF58">
    <property type="entry name" value="PROTEIN HMF1-RELATED"/>
    <property type="match status" value="1"/>
</dbReference>